<dbReference type="AlphaFoldDB" id="G9YAB4"/>
<protein>
    <submittedName>
        <fullName evidence="1">Uncharacterized protein</fullName>
    </submittedName>
</protein>
<gene>
    <name evidence="1" type="ORF">HMPREF0454_03535</name>
</gene>
<dbReference type="Proteomes" id="UP000005959">
    <property type="component" value="Unassembled WGS sequence"/>
</dbReference>
<dbReference type="EMBL" id="AGCI01000084">
    <property type="protein sequence ID" value="EHM40244.1"/>
    <property type="molecule type" value="Genomic_DNA"/>
</dbReference>
<organism evidence="1 2">
    <name type="scientific">Hafnia alvei ATCC 51873</name>
    <dbReference type="NCBI Taxonomy" id="1002364"/>
    <lineage>
        <taxon>Bacteria</taxon>
        <taxon>Pseudomonadati</taxon>
        <taxon>Pseudomonadota</taxon>
        <taxon>Gammaproteobacteria</taxon>
        <taxon>Enterobacterales</taxon>
        <taxon>Hafniaceae</taxon>
        <taxon>Hafnia</taxon>
    </lineage>
</organism>
<reference evidence="1 2" key="1">
    <citation type="submission" date="2011-08" db="EMBL/GenBank/DDBJ databases">
        <authorList>
            <person name="Weinstock G."/>
            <person name="Sodergren E."/>
            <person name="Clifton S."/>
            <person name="Fulton L."/>
            <person name="Fulton B."/>
            <person name="Courtney L."/>
            <person name="Fronick C."/>
            <person name="Harrison M."/>
            <person name="Strong C."/>
            <person name="Farmer C."/>
            <person name="Delahaunty K."/>
            <person name="Markovic C."/>
            <person name="Hall O."/>
            <person name="Minx P."/>
            <person name="Tomlinson C."/>
            <person name="Mitreva M."/>
            <person name="Hou S."/>
            <person name="Chen J."/>
            <person name="Wollam A."/>
            <person name="Pepin K.H."/>
            <person name="Johnson M."/>
            <person name="Bhonagiri V."/>
            <person name="Zhang X."/>
            <person name="Suruliraj S."/>
            <person name="Warren W."/>
            <person name="Chinwalla A."/>
            <person name="Mardis E.R."/>
            <person name="Wilson R.K."/>
        </authorList>
    </citation>
    <scope>NUCLEOTIDE SEQUENCE [LARGE SCALE GENOMIC DNA]</scope>
    <source>
        <strain evidence="1 2">ATCC 51873</strain>
    </source>
</reference>
<evidence type="ECO:0000313" key="1">
    <source>
        <dbReference type="EMBL" id="EHM40244.1"/>
    </source>
</evidence>
<dbReference type="HOGENOM" id="CLU_1159790_0_0_6"/>
<accession>G9YAB4</accession>
<dbReference type="PATRIC" id="fig|1002364.3.peg.3196"/>
<proteinExistence type="predicted"/>
<name>G9YAB4_HAFAL</name>
<dbReference type="RefSeq" id="WP_004094786.1">
    <property type="nucleotide sequence ID" value="NZ_JH417541.1"/>
</dbReference>
<evidence type="ECO:0000313" key="2">
    <source>
        <dbReference type="Proteomes" id="UP000005959"/>
    </source>
</evidence>
<comment type="caution">
    <text evidence="1">The sequence shown here is derived from an EMBL/GenBank/DDBJ whole genome shotgun (WGS) entry which is preliminary data.</text>
</comment>
<sequence length="239" mass="28042">MINEDELSNKSFVFLNEFDFVHLLFNTKRIKYLSRGVNVTTDEFIKLIDKYEAIPFVFGDSTISKGLELSIKLVDDWVFRDARKEQVWICTDNALLEKYKIALEIKNNKFTNIILKDFSKAYYEDILINNIKKFHSKRNKEFIEKIEKKAISNKQREVSQRPRNKHYSQAINIIIATWIVYPAASKTRLCKEIHEYFNGGVSENSLHDWIDKNGLQPPRPNKYTSFSLVIPDETSLSGY</sequence>